<feature type="compositionally biased region" description="Basic residues" evidence="1">
    <location>
        <begin position="49"/>
        <end position="67"/>
    </location>
</feature>
<feature type="non-terminal residue" evidence="2">
    <location>
        <position position="1"/>
    </location>
</feature>
<feature type="compositionally biased region" description="Basic residues" evidence="1">
    <location>
        <begin position="139"/>
        <end position="155"/>
    </location>
</feature>
<proteinExistence type="predicted"/>
<organism evidence="2">
    <name type="scientific">uncultured Thermomicrobiales bacterium</name>
    <dbReference type="NCBI Taxonomy" id="1645740"/>
    <lineage>
        <taxon>Bacteria</taxon>
        <taxon>Pseudomonadati</taxon>
        <taxon>Thermomicrobiota</taxon>
        <taxon>Thermomicrobia</taxon>
        <taxon>Thermomicrobiales</taxon>
        <taxon>environmental samples</taxon>
    </lineage>
</organism>
<name>A0A6J4TVG2_9BACT</name>
<evidence type="ECO:0000313" key="2">
    <source>
        <dbReference type="EMBL" id="CAA9531481.1"/>
    </source>
</evidence>
<feature type="compositionally biased region" description="Basic residues" evidence="1">
    <location>
        <begin position="163"/>
        <end position="174"/>
    </location>
</feature>
<accession>A0A6J4TVG2</accession>
<reference evidence="2" key="1">
    <citation type="submission" date="2020-02" db="EMBL/GenBank/DDBJ databases">
        <authorList>
            <person name="Meier V. D."/>
        </authorList>
    </citation>
    <scope>NUCLEOTIDE SEQUENCE</scope>
    <source>
        <strain evidence="2">AVDCRST_MAG73</strain>
    </source>
</reference>
<protein>
    <submittedName>
        <fullName evidence="2">Uncharacterized protein</fullName>
    </submittedName>
</protein>
<feature type="region of interest" description="Disordered" evidence="1">
    <location>
        <begin position="1"/>
        <end position="231"/>
    </location>
</feature>
<gene>
    <name evidence="2" type="ORF">AVDCRST_MAG73-994</name>
</gene>
<dbReference type="AlphaFoldDB" id="A0A6J4TVG2"/>
<feature type="compositionally biased region" description="Basic and acidic residues" evidence="1">
    <location>
        <begin position="37"/>
        <end position="48"/>
    </location>
</feature>
<feature type="non-terminal residue" evidence="2">
    <location>
        <position position="231"/>
    </location>
</feature>
<sequence length="231" mass="24235">DGDDRSGATAPASLVRGAFRRRTGPGQSGAPRVALRRRGDGADRDPPRCRHLRRPHRHPQGPRRPPGRPRGDAGLARRGRIDRRTGGARPRRALGRRGGAGSGRSALVQPGQLPRPAPGSAADGGQPARDPGPPSALRQRPHRGAVHARRHRPRRLAGAGPGRHLRPAGARRRRADPAAPDPSRTGRVGRGDAEPGQPVAGRVQAPGDPDRGRGAPDQAAGPRGPGRLLPV</sequence>
<evidence type="ECO:0000256" key="1">
    <source>
        <dbReference type="SAM" id="MobiDB-lite"/>
    </source>
</evidence>
<dbReference type="EMBL" id="CADCWE010000059">
    <property type="protein sequence ID" value="CAA9531481.1"/>
    <property type="molecule type" value="Genomic_DNA"/>
</dbReference>